<dbReference type="GO" id="GO:0003677">
    <property type="term" value="F:DNA binding"/>
    <property type="evidence" value="ECO:0007669"/>
    <property type="project" value="UniProtKB-UniRule"/>
</dbReference>
<feature type="domain" description="HTH tetR-type" evidence="3">
    <location>
        <begin position="1"/>
        <end position="37"/>
    </location>
</feature>
<dbReference type="PANTHER" id="PTHR43479">
    <property type="entry name" value="ACREF/ENVCD OPERON REPRESSOR-RELATED"/>
    <property type="match status" value="1"/>
</dbReference>
<evidence type="ECO:0000313" key="5">
    <source>
        <dbReference type="Proteomes" id="UP000298324"/>
    </source>
</evidence>
<comment type="caution">
    <text evidence="2">Lacks conserved residue(s) required for the propagation of feature annotation.</text>
</comment>
<organism evidence="4 5">
    <name type="scientific">Pelotomaculum schinkii</name>
    <dbReference type="NCBI Taxonomy" id="78350"/>
    <lineage>
        <taxon>Bacteria</taxon>
        <taxon>Bacillati</taxon>
        <taxon>Bacillota</taxon>
        <taxon>Clostridia</taxon>
        <taxon>Eubacteriales</taxon>
        <taxon>Desulfotomaculaceae</taxon>
        <taxon>Pelotomaculum</taxon>
    </lineage>
</organism>
<comment type="caution">
    <text evidence="4">The sequence shown here is derived from an EMBL/GenBank/DDBJ whole genome shotgun (WGS) entry which is preliminary data.</text>
</comment>
<dbReference type="Proteomes" id="UP000298324">
    <property type="component" value="Unassembled WGS sequence"/>
</dbReference>
<dbReference type="InterPro" id="IPR009057">
    <property type="entry name" value="Homeodomain-like_sf"/>
</dbReference>
<dbReference type="Gene3D" id="1.10.10.60">
    <property type="entry name" value="Homeodomain-like"/>
    <property type="match status" value="1"/>
</dbReference>
<dbReference type="SUPFAM" id="SSF48498">
    <property type="entry name" value="Tetracyclin repressor-like, C-terminal domain"/>
    <property type="match status" value="1"/>
</dbReference>
<dbReference type="EMBL" id="QFGA01000001">
    <property type="protein sequence ID" value="TEB07604.1"/>
    <property type="molecule type" value="Genomic_DNA"/>
</dbReference>
<dbReference type="SUPFAM" id="SSF46689">
    <property type="entry name" value="Homeodomain-like"/>
    <property type="match status" value="1"/>
</dbReference>
<dbReference type="Gene3D" id="1.10.357.10">
    <property type="entry name" value="Tetracycline Repressor, domain 2"/>
    <property type="match status" value="1"/>
</dbReference>
<gene>
    <name evidence="4" type="ORF">Psch_01159</name>
</gene>
<evidence type="ECO:0000313" key="4">
    <source>
        <dbReference type="EMBL" id="TEB07604.1"/>
    </source>
</evidence>
<dbReference type="PANTHER" id="PTHR43479:SF11">
    <property type="entry name" value="ACREF_ENVCD OPERON REPRESSOR-RELATED"/>
    <property type="match status" value="1"/>
</dbReference>
<reference evidence="4 5" key="1">
    <citation type="journal article" date="2018" name="Environ. Microbiol.">
        <title>Novel energy conservation strategies and behaviour of Pelotomaculum schinkii driving syntrophic propionate catabolism.</title>
        <authorList>
            <person name="Hidalgo-Ahumada C.A.P."/>
            <person name="Nobu M.K."/>
            <person name="Narihiro T."/>
            <person name="Tamaki H."/>
            <person name="Liu W.T."/>
            <person name="Kamagata Y."/>
            <person name="Stams A.J.M."/>
            <person name="Imachi H."/>
            <person name="Sousa D.Z."/>
        </authorList>
    </citation>
    <scope>NUCLEOTIDE SEQUENCE [LARGE SCALE GENOMIC DNA]</scope>
    <source>
        <strain evidence="4 5">HH</strain>
    </source>
</reference>
<keyword evidence="5" id="KW-1185">Reference proteome</keyword>
<dbReference type="Pfam" id="PF00440">
    <property type="entry name" value="TetR_N"/>
    <property type="match status" value="1"/>
</dbReference>
<name>A0A4Y7RF37_9FIRM</name>
<proteinExistence type="predicted"/>
<keyword evidence="1 2" id="KW-0238">DNA-binding</keyword>
<dbReference type="InterPro" id="IPR050624">
    <property type="entry name" value="HTH-type_Tx_Regulator"/>
</dbReference>
<evidence type="ECO:0000256" key="2">
    <source>
        <dbReference type="PROSITE-ProRule" id="PRU00335"/>
    </source>
</evidence>
<dbReference type="AlphaFoldDB" id="A0A4Y7RF37"/>
<dbReference type="InterPro" id="IPR001647">
    <property type="entry name" value="HTH_TetR"/>
</dbReference>
<dbReference type="InterPro" id="IPR036271">
    <property type="entry name" value="Tet_transcr_reg_TetR-rel_C_sf"/>
</dbReference>
<dbReference type="PROSITE" id="PS50977">
    <property type="entry name" value="HTH_TETR_2"/>
    <property type="match status" value="1"/>
</dbReference>
<sequence>MDDLATRTGISKRTIYRYFRSKEEIIVAVMEDLMHGIEKDTRMAVEASEHPVDKITGAIGVVLRNIRQIQPLALHDVQKHFPQLWERVEQFRAEKIQQIFEELLAGDGQDCFRKVNPKIFTAALLACIRAVVNPNFIMENNLSPEETIRSLFDLFLNGITMEKTELNH</sequence>
<protein>
    <submittedName>
        <fullName evidence="4">Transcriptional regulator BetI</fullName>
    </submittedName>
</protein>
<evidence type="ECO:0000256" key="1">
    <source>
        <dbReference type="ARBA" id="ARBA00023125"/>
    </source>
</evidence>
<accession>A0A4Y7RF37</accession>
<evidence type="ECO:0000259" key="3">
    <source>
        <dbReference type="PROSITE" id="PS50977"/>
    </source>
</evidence>